<keyword evidence="3" id="KW-1185">Reference proteome</keyword>
<keyword evidence="2" id="KW-0418">Kinase</keyword>
<proteinExistence type="predicted"/>
<dbReference type="PANTHER" id="PTHR43190:SF3">
    <property type="entry name" value="N-ACETYL-D-GLUCOSAMINE KINASE"/>
    <property type="match status" value="1"/>
</dbReference>
<dbReference type="GO" id="GO:0047931">
    <property type="term" value="F:glucosamine kinase activity"/>
    <property type="evidence" value="ECO:0007669"/>
    <property type="project" value="UniProtKB-EC"/>
</dbReference>
<sequence length="313" mass="32720">MISPSTVVAIDGGQSSIRARLLAGTTTELEREFPPLLTNAPLMPQLERVIRSVLTTKPRQRVHVAAALSGLTPDNADAVGVLRACEDLGVTAVRLAHDSISGYLGCLGGRGGAALAAGTGVVTLATGPAGYSRVDGWGNIMGDAGSGYWIGRAGLDAAMRAHDGRGRRTAILDILRRDFPDVETAYIDIQSNPERISFVASYARAIIDLSDHDEVSARIVGHATDELALSVGASLRNTGWAVEDTPAVSWVGKILSNPKVAIPLKHKLEQAWPSAEIVAPLGGPLDGVAQLAVLPPDHPLHPQLHSASLQGSS</sequence>
<organism evidence="2 3">
    <name type="scientific">Arthrobacter bambusae</name>
    <dbReference type="NCBI Taxonomy" id="1338426"/>
    <lineage>
        <taxon>Bacteria</taxon>
        <taxon>Bacillati</taxon>
        <taxon>Actinomycetota</taxon>
        <taxon>Actinomycetes</taxon>
        <taxon>Micrococcales</taxon>
        <taxon>Micrococcaceae</taxon>
        <taxon>Arthrobacter</taxon>
    </lineage>
</organism>
<accession>A0ABV2P1A1</accession>
<dbReference type="PANTHER" id="PTHR43190">
    <property type="entry name" value="N-ACETYL-D-GLUCOSAMINE KINASE"/>
    <property type="match status" value="1"/>
</dbReference>
<dbReference type="SUPFAM" id="SSF53067">
    <property type="entry name" value="Actin-like ATPase domain"/>
    <property type="match status" value="1"/>
</dbReference>
<gene>
    <name evidence="2" type="ORF">ABIE37_000276</name>
</gene>
<dbReference type="EMBL" id="JBEPSN010000001">
    <property type="protein sequence ID" value="MET4538521.1"/>
    <property type="molecule type" value="Genomic_DNA"/>
</dbReference>
<dbReference type="InterPro" id="IPR002731">
    <property type="entry name" value="ATPase_BadF"/>
</dbReference>
<comment type="caution">
    <text evidence="2">The sequence shown here is derived from an EMBL/GenBank/DDBJ whole genome shotgun (WGS) entry which is preliminary data.</text>
</comment>
<dbReference type="InterPro" id="IPR052519">
    <property type="entry name" value="Euk-type_GlcNAc_Kinase"/>
</dbReference>
<reference evidence="2 3" key="1">
    <citation type="submission" date="2024-06" db="EMBL/GenBank/DDBJ databases">
        <title>Sorghum-associated microbial communities from plants grown in Nebraska, USA.</title>
        <authorList>
            <person name="Schachtman D."/>
        </authorList>
    </citation>
    <scope>NUCLEOTIDE SEQUENCE [LARGE SCALE GENOMIC DNA]</scope>
    <source>
        <strain evidence="2 3">3552</strain>
    </source>
</reference>
<dbReference type="Pfam" id="PF01869">
    <property type="entry name" value="BcrAD_BadFG"/>
    <property type="match status" value="1"/>
</dbReference>
<protein>
    <submittedName>
        <fullName evidence="2">Glucosamine kinase</fullName>
        <ecNumber evidence="2">2.7.1.8</ecNumber>
    </submittedName>
</protein>
<evidence type="ECO:0000259" key="1">
    <source>
        <dbReference type="Pfam" id="PF01869"/>
    </source>
</evidence>
<name>A0ABV2P1A1_9MICC</name>
<dbReference type="Proteomes" id="UP001549307">
    <property type="component" value="Unassembled WGS sequence"/>
</dbReference>
<dbReference type="EC" id="2.7.1.8" evidence="2"/>
<dbReference type="Gene3D" id="3.30.420.40">
    <property type="match status" value="2"/>
</dbReference>
<keyword evidence="2" id="KW-0808">Transferase</keyword>
<evidence type="ECO:0000313" key="3">
    <source>
        <dbReference type="Proteomes" id="UP001549307"/>
    </source>
</evidence>
<evidence type="ECO:0000313" key="2">
    <source>
        <dbReference type="EMBL" id="MET4538521.1"/>
    </source>
</evidence>
<dbReference type="RefSeq" id="WP_354226003.1">
    <property type="nucleotide sequence ID" value="NZ_JBEPSN010000001.1"/>
</dbReference>
<dbReference type="GeneID" id="92751254"/>
<dbReference type="InterPro" id="IPR043129">
    <property type="entry name" value="ATPase_NBD"/>
</dbReference>
<feature type="domain" description="ATPase BadF/BadG/BcrA/BcrD type" evidence="1">
    <location>
        <begin position="110"/>
        <end position="277"/>
    </location>
</feature>